<dbReference type="PROSITE" id="PS51387">
    <property type="entry name" value="FAD_PCMH"/>
    <property type="match status" value="1"/>
</dbReference>
<dbReference type="SUPFAM" id="SSF55103">
    <property type="entry name" value="FAD-linked oxidases, C-terminal domain"/>
    <property type="match status" value="1"/>
</dbReference>
<dbReference type="Proteomes" id="UP000537260">
    <property type="component" value="Unassembled WGS sequence"/>
</dbReference>
<dbReference type="RefSeq" id="WP_179578772.1">
    <property type="nucleotide sequence ID" value="NZ_JACCFM010000001.1"/>
</dbReference>
<dbReference type="PANTHER" id="PTHR42934">
    <property type="entry name" value="GLYCOLATE OXIDASE SUBUNIT GLCD"/>
    <property type="match status" value="1"/>
</dbReference>
<gene>
    <name evidence="7" type="ORF">HNR05_001908</name>
</gene>
<dbReference type="GO" id="GO:0071949">
    <property type="term" value="F:FAD binding"/>
    <property type="evidence" value="ECO:0007669"/>
    <property type="project" value="InterPro"/>
</dbReference>
<accession>A0A7Z0EFS0</accession>
<dbReference type="Gene3D" id="3.30.70.2740">
    <property type="match status" value="1"/>
</dbReference>
<dbReference type="Gene3D" id="1.10.45.10">
    <property type="entry name" value="Vanillyl-alcohol Oxidase, Chain A, domain 4"/>
    <property type="match status" value="1"/>
</dbReference>
<dbReference type="Gene3D" id="3.30.465.10">
    <property type="match status" value="1"/>
</dbReference>
<dbReference type="InterPro" id="IPR016171">
    <property type="entry name" value="Vanillyl_alc_oxidase_C-sub2"/>
</dbReference>
<dbReference type="InterPro" id="IPR016169">
    <property type="entry name" value="FAD-bd_PCMH_sub2"/>
</dbReference>
<dbReference type="EC" id="1.1.3.15" evidence="7"/>
<proteinExistence type="inferred from homology"/>
<evidence type="ECO:0000256" key="1">
    <source>
        <dbReference type="ARBA" id="ARBA00001974"/>
    </source>
</evidence>
<dbReference type="InterPro" id="IPR036318">
    <property type="entry name" value="FAD-bd_PCMH-like_sf"/>
</dbReference>
<evidence type="ECO:0000256" key="4">
    <source>
        <dbReference type="ARBA" id="ARBA00022827"/>
    </source>
</evidence>
<dbReference type="InterPro" id="IPR004113">
    <property type="entry name" value="FAD-bd_oxidored_4_C"/>
</dbReference>
<protein>
    <submittedName>
        <fullName evidence="7">Glycolate oxidase</fullName>
        <ecNumber evidence="7">1.1.3.15</ecNumber>
    </submittedName>
</protein>
<evidence type="ECO:0000313" key="8">
    <source>
        <dbReference type="Proteomes" id="UP000537260"/>
    </source>
</evidence>
<comment type="cofactor">
    <cofactor evidence="1">
        <name>FAD</name>
        <dbReference type="ChEBI" id="CHEBI:57692"/>
    </cofactor>
</comment>
<dbReference type="InterPro" id="IPR051914">
    <property type="entry name" value="FAD-linked_OxidoTrans_Type4"/>
</dbReference>
<evidence type="ECO:0000313" key="7">
    <source>
        <dbReference type="EMBL" id="NYJ20117.1"/>
    </source>
</evidence>
<evidence type="ECO:0000256" key="2">
    <source>
        <dbReference type="ARBA" id="ARBA00008000"/>
    </source>
</evidence>
<sequence>MTSGDILDTLRSALPDGAIDATDAAVLARSIDASGAAALGVARAVVRPRTTEEVAVVLRAADAAGVPVVPQGALSGLAGAANAVAGALLLDLTGMNRILRIDVDNRVAVVQPGVIVADLAQAAHDVGLFYAPDPASAALATVGGTVATNAGGMRCIKYGVTRDAVRSLELVLADGSIVRTRPDTIKGVAGLDLTALVVGSEGTLAVVTEATLTLLPAPGPSRGVCAVFPSLTAGVAAANAVAAGVHTPSTLELLDAIVLDAVSDYQPDAGIPSGAKSWLLAITDSASGADADLDAFEAIFREHGALSVHRADDPADLDGLLAARRLLFPAMRALRGSSLNGDASVPRSRLLEMVERLGALGDEFGVIVGVGGHVGDGNLHPVVAFDAADAAQVAAAHSAYQRISEIAQELGGTMTGEHGVGIEKLASLDGELPVRLREVQRQIKRIFDPNGILNPGKKY</sequence>
<evidence type="ECO:0000256" key="3">
    <source>
        <dbReference type="ARBA" id="ARBA00022630"/>
    </source>
</evidence>
<dbReference type="SUPFAM" id="SSF56176">
    <property type="entry name" value="FAD-binding/transporter-associated domain-like"/>
    <property type="match status" value="1"/>
</dbReference>
<keyword evidence="4" id="KW-0274">FAD</keyword>
<reference evidence="7 8" key="1">
    <citation type="submission" date="2020-07" db="EMBL/GenBank/DDBJ databases">
        <title>Sequencing the genomes of 1000 actinobacteria strains.</title>
        <authorList>
            <person name="Klenk H.-P."/>
        </authorList>
    </citation>
    <scope>NUCLEOTIDE SEQUENCE [LARGE SCALE GENOMIC DNA]</scope>
    <source>
        <strain evidence="7 8">LI1</strain>
    </source>
</reference>
<organism evidence="7 8">
    <name type="scientific">Glaciibacter psychrotolerans</name>
    <dbReference type="NCBI Taxonomy" id="670054"/>
    <lineage>
        <taxon>Bacteria</taxon>
        <taxon>Bacillati</taxon>
        <taxon>Actinomycetota</taxon>
        <taxon>Actinomycetes</taxon>
        <taxon>Micrococcales</taxon>
        <taxon>Microbacteriaceae</taxon>
        <taxon>Glaciibacter</taxon>
    </lineage>
</organism>
<evidence type="ECO:0000256" key="5">
    <source>
        <dbReference type="ARBA" id="ARBA00023002"/>
    </source>
</evidence>
<keyword evidence="8" id="KW-1185">Reference proteome</keyword>
<dbReference type="InterPro" id="IPR016166">
    <property type="entry name" value="FAD-bd_PCMH"/>
</dbReference>
<feature type="domain" description="FAD-binding PCMH-type" evidence="6">
    <location>
        <begin position="38"/>
        <end position="217"/>
    </location>
</feature>
<comment type="similarity">
    <text evidence="2">Belongs to the FAD-binding oxidoreductase/transferase type 4 family.</text>
</comment>
<comment type="caution">
    <text evidence="7">The sequence shown here is derived from an EMBL/GenBank/DDBJ whole genome shotgun (WGS) entry which is preliminary data.</text>
</comment>
<evidence type="ECO:0000259" key="6">
    <source>
        <dbReference type="PROSITE" id="PS51387"/>
    </source>
</evidence>
<dbReference type="GO" id="GO:0003973">
    <property type="term" value="F:(S)-2-hydroxy-acid oxidase activity"/>
    <property type="evidence" value="ECO:0007669"/>
    <property type="project" value="UniProtKB-EC"/>
</dbReference>
<dbReference type="FunFam" id="3.30.70.2740:FF:000001">
    <property type="entry name" value="D-lactate dehydrogenase mitochondrial"/>
    <property type="match status" value="1"/>
</dbReference>
<dbReference type="EMBL" id="JACCFM010000001">
    <property type="protein sequence ID" value="NYJ20117.1"/>
    <property type="molecule type" value="Genomic_DNA"/>
</dbReference>
<keyword evidence="3" id="KW-0285">Flavoprotein</keyword>
<dbReference type="PANTHER" id="PTHR42934:SF2">
    <property type="entry name" value="GLYCOLATE OXIDASE SUBUNIT GLCD"/>
    <property type="match status" value="1"/>
</dbReference>
<dbReference type="InterPro" id="IPR016164">
    <property type="entry name" value="FAD-linked_Oxase-like_C"/>
</dbReference>
<dbReference type="InterPro" id="IPR006094">
    <property type="entry name" value="Oxid_FAD_bind_N"/>
</dbReference>
<dbReference type="AlphaFoldDB" id="A0A7Z0EFS0"/>
<name>A0A7Z0EFS0_9MICO</name>
<dbReference type="Pfam" id="PF01565">
    <property type="entry name" value="FAD_binding_4"/>
    <property type="match status" value="1"/>
</dbReference>
<keyword evidence="5 7" id="KW-0560">Oxidoreductase</keyword>
<dbReference type="Pfam" id="PF02913">
    <property type="entry name" value="FAD-oxidase_C"/>
    <property type="match status" value="1"/>
</dbReference>